<evidence type="ECO:0000256" key="3">
    <source>
        <dbReference type="PROSITE-ProRule" id="PRU10007"/>
    </source>
</evidence>
<dbReference type="InterPro" id="IPR016162">
    <property type="entry name" value="Ald_DH_N"/>
</dbReference>
<evidence type="ECO:0000313" key="7">
    <source>
        <dbReference type="Proteomes" id="UP001500596"/>
    </source>
</evidence>
<feature type="active site" evidence="3">
    <location>
        <position position="278"/>
    </location>
</feature>
<evidence type="ECO:0000256" key="2">
    <source>
        <dbReference type="ARBA" id="ARBA00023002"/>
    </source>
</evidence>
<dbReference type="InterPro" id="IPR016161">
    <property type="entry name" value="Ald_DH/histidinol_DH"/>
</dbReference>
<dbReference type="PANTHER" id="PTHR42804">
    <property type="entry name" value="ALDEHYDE DEHYDROGENASE"/>
    <property type="match status" value="1"/>
</dbReference>
<feature type="domain" description="Aldehyde dehydrogenase" evidence="5">
    <location>
        <begin position="49"/>
        <end position="502"/>
    </location>
</feature>
<evidence type="ECO:0000313" key="6">
    <source>
        <dbReference type="EMBL" id="GAA1685690.1"/>
    </source>
</evidence>
<dbReference type="RefSeq" id="WP_344055995.1">
    <property type="nucleotide sequence ID" value="NZ_BAAAPK010000002.1"/>
</dbReference>
<gene>
    <name evidence="6" type="ORF">GCM10009807_31860</name>
</gene>
<dbReference type="InterPro" id="IPR015590">
    <property type="entry name" value="Aldehyde_DH_dom"/>
</dbReference>
<dbReference type="PROSITE" id="PS00687">
    <property type="entry name" value="ALDEHYDE_DEHYDR_GLU"/>
    <property type="match status" value="1"/>
</dbReference>
<protein>
    <submittedName>
        <fullName evidence="6">Aldehyde dehydrogenase family protein</fullName>
    </submittedName>
</protein>
<evidence type="ECO:0000256" key="4">
    <source>
        <dbReference type="RuleBase" id="RU003345"/>
    </source>
</evidence>
<dbReference type="InterPro" id="IPR029510">
    <property type="entry name" value="Ald_DH_CS_GLU"/>
</dbReference>
<sequence length="507" mass="52212">MSTLADLPTDVPGLVERMRERHRAAIADVPYAEVATLRIGGDEVASSGSVSPVIDPATGERWGSVPEASASEVDAAVRAARAAFPAWAALAPSARADALRRMAAAIERRAEPLALTNTLENGSPIAETSGAAGNAAAILRVFADLAGFLENPDIRPFPGGVNETLVARDPVGVCALIAPWNFPINLVVIKLAPALLAGCTVVIKPASPTPLSVRFLLDAADEAGIPPGVINLVTGSGATGDALVRHPDVDKVAFTGSTPVGRRIAAACGELLRPVTLELGGKSAAIVLPDADLDAMAGVLLRSCIRNTGQTCYISTRLIATPERYDELVEMVTSVIGAASVGDPLDPTTVFGPVATAAQQASVRGLIRAGVEEGARVTLGGDVPAPVAGGAFVAPTVFADVRADMRIAQEEIFGPVVTILPARDVDDAVAIANSTRFGLGGIVFGADEDAALRVARRVDTGSIGLNFFASNHFAPFGGRHDSGLGLEYGVEGLSAYLTPQSVHRRAR</sequence>
<comment type="similarity">
    <text evidence="1 4">Belongs to the aldehyde dehydrogenase family.</text>
</comment>
<dbReference type="Proteomes" id="UP001500596">
    <property type="component" value="Unassembled WGS sequence"/>
</dbReference>
<name>A0ABP4TD53_9MICO</name>
<dbReference type="Gene3D" id="3.40.605.10">
    <property type="entry name" value="Aldehyde Dehydrogenase, Chain A, domain 1"/>
    <property type="match status" value="1"/>
</dbReference>
<evidence type="ECO:0000256" key="1">
    <source>
        <dbReference type="ARBA" id="ARBA00009986"/>
    </source>
</evidence>
<dbReference type="Pfam" id="PF00171">
    <property type="entry name" value="Aldedh"/>
    <property type="match status" value="1"/>
</dbReference>
<dbReference type="SUPFAM" id="SSF53720">
    <property type="entry name" value="ALDH-like"/>
    <property type="match status" value="1"/>
</dbReference>
<dbReference type="InterPro" id="IPR016163">
    <property type="entry name" value="Ald_DH_C"/>
</dbReference>
<dbReference type="EMBL" id="BAAAPK010000002">
    <property type="protein sequence ID" value="GAA1685690.1"/>
    <property type="molecule type" value="Genomic_DNA"/>
</dbReference>
<keyword evidence="7" id="KW-1185">Reference proteome</keyword>
<dbReference type="Gene3D" id="3.40.309.10">
    <property type="entry name" value="Aldehyde Dehydrogenase, Chain A, domain 2"/>
    <property type="match status" value="1"/>
</dbReference>
<reference evidence="7" key="1">
    <citation type="journal article" date="2019" name="Int. J. Syst. Evol. Microbiol.">
        <title>The Global Catalogue of Microorganisms (GCM) 10K type strain sequencing project: providing services to taxonomists for standard genome sequencing and annotation.</title>
        <authorList>
            <consortium name="The Broad Institute Genomics Platform"/>
            <consortium name="The Broad Institute Genome Sequencing Center for Infectious Disease"/>
            <person name="Wu L."/>
            <person name="Ma J."/>
        </authorList>
    </citation>
    <scope>NUCLEOTIDE SEQUENCE [LARGE SCALE GENOMIC DNA]</scope>
    <source>
        <strain evidence="7">JCM 15575</strain>
    </source>
</reference>
<keyword evidence="2 4" id="KW-0560">Oxidoreductase</keyword>
<evidence type="ECO:0000259" key="5">
    <source>
        <dbReference type="Pfam" id="PF00171"/>
    </source>
</evidence>
<accession>A0ABP4TD53</accession>
<comment type="caution">
    <text evidence="6">The sequence shown here is derived from an EMBL/GenBank/DDBJ whole genome shotgun (WGS) entry which is preliminary data.</text>
</comment>
<organism evidence="6 7">
    <name type="scientific">Microbacterium lacus</name>
    <dbReference type="NCBI Taxonomy" id="415217"/>
    <lineage>
        <taxon>Bacteria</taxon>
        <taxon>Bacillati</taxon>
        <taxon>Actinomycetota</taxon>
        <taxon>Actinomycetes</taxon>
        <taxon>Micrococcales</taxon>
        <taxon>Microbacteriaceae</taxon>
        <taxon>Microbacterium</taxon>
    </lineage>
</organism>
<proteinExistence type="inferred from homology"/>
<dbReference type="PANTHER" id="PTHR42804:SF1">
    <property type="entry name" value="ALDEHYDE DEHYDROGENASE-RELATED"/>
    <property type="match status" value="1"/>
</dbReference>